<protein>
    <submittedName>
        <fullName evidence="1">Uncharacterized protein</fullName>
    </submittedName>
</protein>
<dbReference type="AlphaFoldDB" id="A0A2U0UIM8"/>
<sequence length="66" mass="7369">MAKIHHFFNRARDYSNFINNRPAIQLSFLPIADGSNAHFILQAIKVMVPHICHAVLIVGLSIIGDT</sequence>
<comment type="caution">
    <text evidence="1">The sequence shown here is derived from an EMBL/GenBank/DDBJ whole genome shotgun (WGS) entry which is preliminary data.</text>
</comment>
<organism evidence="1 2">
    <name type="scientific">Hallella colorans</name>
    <dbReference type="NCBI Taxonomy" id="1703337"/>
    <lineage>
        <taxon>Bacteria</taxon>
        <taxon>Pseudomonadati</taxon>
        <taxon>Bacteroidota</taxon>
        <taxon>Bacteroidia</taxon>
        <taxon>Bacteroidales</taxon>
        <taxon>Prevotellaceae</taxon>
        <taxon>Hallella</taxon>
    </lineage>
</organism>
<keyword evidence="2" id="KW-1185">Reference proteome</keyword>
<dbReference type="Proteomes" id="UP000245870">
    <property type="component" value="Unassembled WGS sequence"/>
</dbReference>
<reference evidence="1 2" key="1">
    <citation type="submission" date="2018-05" db="EMBL/GenBank/DDBJ databases">
        <title>Genomic Encyclopedia of Type Strains, Phase IV (KMG-IV): sequencing the most valuable type-strain genomes for metagenomic binning, comparative biology and taxonomic classification.</title>
        <authorList>
            <person name="Goeker M."/>
        </authorList>
    </citation>
    <scope>NUCLEOTIDE SEQUENCE [LARGE SCALE GENOMIC DNA]</scope>
    <source>
        <strain evidence="1 2">DSM 100333</strain>
    </source>
</reference>
<proteinExistence type="predicted"/>
<name>A0A2U0UIM8_9BACT</name>
<gene>
    <name evidence="1" type="ORF">C7379_10492</name>
</gene>
<accession>A0A2U0UIM8</accession>
<dbReference type="EMBL" id="QENY01000004">
    <property type="protein sequence ID" value="PVX57476.1"/>
    <property type="molecule type" value="Genomic_DNA"/>
</dbReference>
<evidence type="ECO:0000313" key="2">
    <source>
        <dbReference type="Proteomes" id="UP000245870"/>
    </source>
</evidence>
<evidence type="ECO:0000313" key="1">
    <source>
        <dbReference type="EMBL" id="PVX57476.1"/>
    </source>
</evidence>